<dbReference type="RefSeq" id="WP_358364246.1">
    <property type="nucleotide sequence ID" value="NZ_JBEZFP010000203.1"/>
</dbReference>
<organism evidence="13 14">
    <name type="scientific">Streptodolium elevatio</name>
    <dbReference type="NCBI Taxonomy" id="3157996"/>
    <lineage>
        <taxon>Bacteria</taxon>
        <taxon>Bacillati</taxon>
        <taxon>Actinomycetota</taxon>
        <taxon>Actinomycetes</taxon>
        <taxon>Kitasatosporales</taxon>
        <taxon>Streptomycetaceae</taxon>
        <taxon>Streptodolium</taxon>
    </lineage>
</organism>
<evidence type="ECO:0000256" key="3">
    <source>
        <dbReference type="ARBA" id="ARBA00022714"/>
    </source>
</evidence>
<dbReference type="InterPro" id="IPR014349">
    <property type="entry name" value="Rieske_Fe-S_prot"/>
</dbReference>
<dbReference type="InterPro" id="IPR017941">
    <property type="entry name" value="Rieske_2Fe-2S"/>
</dbReference>
<feature type="domain" description="Rieske" evidence="12">
    <location>
        <begin position="77"/>
        <end position="169"/>
    </location>
</feature>
<accession>A0ABV3DVM8</accession>
<evidence type="ECO:0000256" key="2">
    <source>
        <dbReference type="ARBA" id="ARBA00015816"/>
    </source>
</evidence>
<dbReference type="PROSITE" id="PS51257">
    <property type="entry name" value="PROKAR_LIPOPROTEIN"/>
    <property type="match status" value="1"/>
</dbReference>
<comment type="cofactor">
    <cofactor evidence="9">
        <name>[2Fe-2S] cluster</name>
        <dbReference type="ChEBI" id="CHEBI:190135"/>
    </cofactor>
</comment>
<keyword evidence="11" id="KW-0732">Signal</keyword>
<feature type="signal peptide" evidence="11">
    <location>
        <begin position="1"/>
        <end position="27"/>
    </location>
</feature>
<sequence length="170" mass="16337">MNSAVARRKILAVSAAAVGGAALVACGSDDDKSDATDTPGGTDAQTGQGGQTGQTGDGSQPSGSGSQSATGGGAGGTALAKTSDIPVGGGKIFDQQKVVVTQPSAGTFKAFSSTCTHQGCTVSSISNGTINCACHGSKFSATDGSVESGPATKPLPAKQIATSGDQITLQ</sequence>
<evidence type="ECO:0000256" key="1">
    <source>
        <dbReference type="ARBA" id="ARBA00002494"/>
    </source>
</evidence>
<dbReference type="PANTHER" id="PTHR10134">
    <property type="entry name" value="CYTOCHROME B-C1 COMPLEX SUBUNIT RIESKE, MITOCHONDRIAL"/>
    <property type="match status" value="1"/>
</dbReference>
<dbReference type="PROSITE" id="PS51318">
    <property type="entry name" value="TAT"/>
    <property type="match status" value="1"/>
</dbReference>
<comment type="caution">
    <text evidence="13">The sequence shown here is derived from an EMBL/GenBank/DDBJ whole genome shotgun (WGS) entry which is preliminary data.</text>
</comment>
<evidence type="ECO:0000259" key="12">
    <source>
        <dbReference type="PROSITE" id="PS51296"/>
    </source>
</evidence>
<evidence type="ECO:0000256" key="6">
    <source>
        <dbReference type="ARBA" id="ARBA00023014"/>
    </source>
</evidence>
<evidence type="ECO:0000313" key="13">
    <source>
        <dbReference type="EMBL" id="MEU8139817.1"/>
    </source>
</evidence>
<keyword evidence="7" id="KW-1015">Disulfide bond</keyword>
<evidence type="ECO:0000256" key="7">
    <source>
        <dbReference type="ARBA" id="ARBA00023157"/>
    </source>
</evidence>
<feature type="compositionally biased region" description="Low complexity" evidence="10">
    <location>
        <begin position="36"/>
        <end position="46"/>
    </location>
</feature>
<dbReference type="PRINTS" id="PR00162">
    <property type="entry name" value="RIESKE"/>
</dbReference>
<proteinExistence type="predicted"/>
<keyword evidence="3" id="KW-0001">2Fe-2S</keyword>
<dbReference type="Proteomes" id="UP001551482">
    <property type="component" value="Unassembled WGS sequence"/>
</dbReference>
<reference evidence="13 14" key="1">
    <citation type="submission" date="2024-06" db="EMBL/GenBank/DDBJ databases">
        <title>The Natural Products Discovery Center: Release of the First 8490 Sequenced Strains for Exploring Actinobacteria Biosynthetic Diversity.</title>
        <authorList>
            <person name="Kalkreuter E."/>
            <person name="Kautsar S.A."/>
            <person name="Yang D."/>
            <person name="Bader C.D."/>
            <person name="Teijaro C.N."/>
            <person name="Fluegel L."/>
            <person name="Davis C.M."/>
            <person name="Simpson J.R."/>
            <person name="Lauterbach L."/>
            <person name="Steele A.D."/>
            <person name="Gui C."/>
            <person name="Meng S."/>
            <person name="Li G."/>
            <person name="Viehrig K."/>
            <person name="Ye F."/>
            <person name="Su P."/>
            <person name="Kiefer A.F."/>
            <person name="Nichols A."/>
            <person name="Cepeda A.J."/>
            <person name="Yan W."/>
            <person name="Fan B."/>
            <person name="Jiang Y."/>
            <person name="Adhikari A."/>
            <person name="Zheng C.-J."/>
            <person name="Schuster L."/>
            <person name="Cowan T.M."/>
            <person name="Smanski M.J."/>
            <person name="Chevrette M.G."/>
            <person name="De Carvalho L.P.S."/>
            <person name="Shen B."/>
        </authorList>
    </citation>
    <scope>NUCLEOTIDE SEQUENCE [LARGE SCALE GENOMIC DNA]</scope>
    <source>
        <strain evidence="13 14">NPDC048946</strain>
    </source>
</reference>
<name>A0ABV3DVM8_9ACTN</name>
<evidence type="ECO:0000256" key="10">
    <source>
        <dbReference type="SAM" id="MobiDB-lite"/>
    </source>
</evidence>
<evidence type="ECO:0000256" key="9">
    <source>
        <dbReference type="ARBA" id="ARBA00034078"/>
    </source>
</evidence>
<evidence type="ECO:0000256" key="5">
    <source>
        <dbReference type="ARBA" id="ARBA00023004"/>
    </source>
</evidence>
<gene>
    <name evidence="13" type="ORF">AB0C36_40770</name>
</gene>
<feature type="region of interest" description="Disordered" evidence="10">
    <location>
        <begin position="27"/>
        <end position="86"/>
    </location>
</feature>
<keyword evidence="6" id="KW-0411">Iron-sulfur</keyword>
<dbReference type="SUPFAM" id="SSF50022">
    <property type="entry name" value="ISP domain"/>
    <property type="match status" value="1"/>
</dbReference>
<feature type="chain" id="PRO_5045454105" description="Cytochrome bc1 complex Rieske iron-sulfur subunit" evidence="11">
    <location>
        <begin position="28"/>
        <end position="170"/>
    </location>
</feature>
<dbReference type="PROSITE" id="PS51296">
    <property type="entry name" value="RIESKE"/>
    <property type="match status" value="1"/>
</dbReference>
<comment type="function">
    <text evidence="1">Iron-sulfur subunit of the cytochrome bc1 complex, an essential component of the respiratory electron transport chain required for ATP synthesis. The bc1 complex catalyzes the oxidation of menaquinol and the reduction of cytochrome c in the respiratory chain. The bc1 complex operates through a Q-cycle mechanism that couples electron transfer to generation of the proton gradient that drives ATP synthesis.</text>
</comment>
<evidence type="ECO:0000256" key="11">
    <source>
        <dbReference type="SAM" id="SignalP"/>
    </source>
</evidence>
<feature type="compositionally biased region" description="Low complexity" evidence="10">
    <location>
        <begin position="57"/>
        <end position="69"/>
    </location>
</feature>
<dbReference type="InterPro" id="IPR036922">
    <property type="entry name" value="Rieske_2Fe-2S_sf"/>
</dbReference>
<feature type="region of interest" description="Disordered" evidence="10">
    <location>
        <begin position="143"/>
        <end position="170"/>
    </location>
</feature>
<evidence type="ECO:0000313" key="14">
    <source>
        <dbReference type="Proteomes" id="UP001551482"/>
    </source>
</evidence>
<feature type="compositionally biased region" description="Gly residues" evidence="10">
    <location>
        <begin position="47"/>
        <end position="56"/>
    </location>
</feature>
<keyword evidence="5" id="KW-0408">Iron</keyword>
<evidence type="ECO:0000256" key="4">
    <source>
        <dbReference type="ARBA" id="ARBA00022723"/>
    </source>
</evidence>
<feature type="compositionally biased region" description="Polar residues" evidence="10">
    <location>
        <begin position="160"/>
        <end position="170"/>
    </location>
</feature>
<protein>
    <recommendedName>
        <fullName evidence="2">Cytochrome bc1 complex Rieske iron-sulfur subunit</fullName>
    </recommendedName>
    <alternativeName>
        <fullName evidence="8">Cytochrome bc1 reductase complex subunit QcrA</fullName>
    </alternativeName>
</protein>
<dbReference type="InterPro" id="IPR005805">
    <property type="entry name" value="Rieske_Fe-S_prot_C"/>
</dbReference>
<evidence type="ECO:0000256" key="8">
    <source>
        <dbReference type="ARBA" id="ARBA00029586"/>
    </source>
</evidence>
<dbReference type="EMBL" id="JBEZFP010000203">
    <property type="protein sequence ID" value="MEU8139817.1"/>
    <property type="molecule type" value="Genomic_DNA"/>
</dbReference>
<dbReference type="InterPro" id="IPR006311">
    <property type="entry name" value="TAT_signal"/>
</dbReference>
<keyword evidence="4" id="KW-0479">Metal-binding</keyword>
<dbReference type="CDD" id="cd03467">
    <property type="entry name" value="Rieske"/>
    <property type="match status" value="1"/>
</dbReference>
<dbReference type="Gene3D" id="2.102.10.10">
    <property type="entry name" value="Rieske [2Fe-2S] iron-sulphur domain"/>
    <property type="match status" value="1"/>
</dbReference>
<keyword evidence="14" id="KW-1185">Reference proteome</keyword>
<dbReference type="Pfam" id="PF00355">
    <property type="entry name" value="Rieske"/>
    <property type="match status" value="1"/>
</dbReference>